<dbReference type="InterPro" id="IPR001254">
    <property type="entry name" value="Trypsin_dom"/>
</dbReference>
<evidence type="ECO:0000313" key="9">
    <source>
        <dbReference type="RefSeq" id="XP_023937765.2"/>
    </source>
</evidence>
<feature type="signal peptide" evidence="5">
    <location>
        <begin position="1"/>
        <end position="19"/>
    </location>
</feature>
<dbReference type="GO" id="GO:0004252">
    <property type="term" value="F:serine-type endopeptidase activity"/>
    <property type="evidence" value="ECO:0007669"/>
    <property type="project" value="InterPro"/>
</dbReference>
<evidence type="ECO:0000256" key="3">
    <source>
        <dbReference type="ARBA" id="ARBA00024195"/>
    </source>
</evidence>
<dbReference type="InterPro" id="IPR033116">
    <property type="entry name" value="TRYPSIN_SER"/>
</dbReference>
<dbReference type="InterPro" id="IPR009003">
    <property type="entry name" value="Peptidase_S1_PA"/>
</dbReference>
<feature type="domain" description="Peptidase S1" evidence="6">
    <location>
        <begin position="176"/>
        <end position="420"/>
    </location>
</feature>
<dbReference type="SMART" id="SM00020">
    <property type="entry name" value="Tryp_SPc"/>
    <property type="match status" value="1"/>
</dbReference>
<accession>A0A6J1MQ71</accession>
<dbReference type="CDD" id="cd00190">
    <property type="entry name" value="Tryp_SPc"/>
    <property type="match status" value="1"/>
</dbReference>
<dbReference type="Gene3D" id="2.40.10.10">
    <property type="entry name" value="Trypsin-like serine proteases"/>
    <property type="match status" value="1"/>
</dbReference>
<sequence length="421" mass="46319">MKFKVCFVFLLCIVIHTHGQSEEGDRCTNNKSGRQGTCLNIRRCQSALDDIRNQRGSPQLCSFTGQDPVVCCMDNSPPPTTVRMPVATTSTQRPSVTTEYVPPVYDYVLSGGSKSKPKDECVPIPANETTTKTGSKAFDKCIEYQEKLVYPCLKSVALTGKKARTNQCKHDAKSLVVGGVAAKEDEFPHMALMGYGSDVDSAQWLCGGSILSERFLLTAGHCTYTRNVGEITYVRIGLLKRTDPLDVTRIYRVQSIIKHPAYNSPHRYHDIALVKTDTDMTLGQFAVPACLDTGAPNDYSRALATGWGATQNRGATADQLQKVIINKFSTAECSSMFPPHRLMLNGFDDKTQICYGDKAQERDTCQGDSGGPLQLKHKQIHCMYTVVGVTSFGRACGVKGEPGIYTRVADYVPWIESVVWP</sequence>
<feature type="chain" id="PRO_5045901567" evidence="5">
    <location>
        <begin position="20"/>
        <end position="421"/>
    </location>
</feature>
<dbReference type="PRINTS" id="PR00722">
    <property type="entry name" value="CHYMOTRYPSIN"/>
</dbReference>
<evidence type="ECO:0000256" key="1">
    <source>
        <dbReference type="ARBA" id="ARBA00022729"/>
    </source>
</evidence>
<evidence type="ECO:0000259" key="7">
    <source>
        <dbReference type="PROSITE" id="PS51888"/>
    </source>
</evidence>
<keyword evidence="8" id="KW-1185">Reference proteome</keyword>
<dbReference type="PANTHER" id="PTHR24252">
    <property type="entry name" value="ACROSIN-RELATED"/>
    <property type="match status" value="1"/>
</dbReference>
<keyword evidence="4" id="KW-0720">Serine protease</keyword>
<evidence type="ECO:0000256" key="2">
    <source>
        <dbReference type="ARBA" id="ARBA00023157"/>
    </source>
</evidence>
<proteinExistence type="inferred from homology"/>
<dbReference type="InterPro" id="IPR018114">
    <property type="entry name" value="TRYPSIN_HIS"/>
</dbReference>
<gene>
    <name evidence="9" type="primary">LOC112045711</name>
</gene>
<dbReference type="PROSITE" id="PS00135">
    <property type="entry name" value="TRYPSIN_SER"/>
    <property type="match status" value="1"/>
</dbReference>
<dbReference type="RefSeq" id="XP_023937765.2">
    <property type="nucleotide sequence ID" value="XM_024081997.2"/>
</dbReference>
<evidence type="ECO:0000256" key="5">
    <source>
        <dbReference type="SAM" id="SignalP"/>
    </source>
</evidence>
<dbReference type="KEGG" id="bany:112045711"/>
<keyword evidence="4" id="KW-0378">Hydrolase</keyword>
<dbReference type="OrthoDB" id="6339452at2759"/>
<dbReference type="InterPro" id="IPR001314">
    <property type="entry name" value="Peptidase_S1A"/>
</dbReference>
<dbReference type="GO" id="GO:0006508">
    <property type="term" value="P:proteolysis"/>
    <property type="evidence" value="ECO:0007669"/>
    <property type="project" value="UniProtKB-KW"/>
</dbReference>
<keyword evidence="1 5" id="KW-0732">Signal</keyword>
<keyword evidence="4 9" id="KW-0645">Protease</keyword>
<reference evidence="9" key="1">
    <citation type="submission" date="2025-08" db="UniProtKB">
        <authorList>
            <consortium name="RefSeq"/>
        </authorList>
    </citation>
    <scope>IDENTIFICATION</scope>
</reference>
<dbReference type="AlphaFoldDB" id="A0A6J1MQ71"/>
<keyword evidence="2" id="KW-1015">Disulfide bond</keyword>
<dbReference type="PANTHER" id="PTHR24252:SF7">
    <property type="entry name" value="HYALIN"/>
    <property type="match status" value="1"/>
</dbReference>
<dbReference type="Proteomes" id="UP001652582">
    <property type="component" value="Chromosome 26"/>
</dbReference>
<dbReference type="SUPFAM" id="SSF50494">
    <property type="entry name" value="Trypsin-like serine proteases"/>
    <property type="match status" value="1"/>
</dbReference>
<feature type="domain" description="Clip" evidence="7">
    <location>
        <begin position="26"/>
        <end position="72"/>
    </location>
</feature>
<dbReference type="GeneID" id="112045711"/>
<dbReference type="GO" id="GO:0090729">
    <property type="term" value="F:toxin activity"/>
    <property type="evidence" value="ECO:0007669"/>
    <property type="project" value="UniProtKB-KW"/>
</dbReference>
<name>A0A6J1MQ71_BICAN</name>
<dbReference type="PROSITE" id="PS51888">
    <property type="entry name" value="CLIP"/>
    <property type="match status" value="1"/>
</dbReference>
<dbReference type="GO" id="GO:0005576">
    <property type="term" value="C:extracellular region"/>
    <property type="evidence" value="ECO:0007669"/>
    <property type="project" value="UniProtKB-SubCell"/>
</dbReference>
<dbReference type="InterPro" id="IPR043504">
    <property type="entry name" value="Peptidase_S1_PA_chymotrypsin"/>
</dbReference>
<evidence type="ECO:0000256" key="4">
    <source>
        <dbReference type="RuleBase" id="RU363034"/>
    </source>
</evidence>
<dbReference type="SMART" id="SM00680">
    <property type="entry name" value="CLIP"/>
    <property type="match status" value="1"/>
</dbReference>
<evidence type="ECO:0000259" key="6">
    <source>
        <dbReference type="PROSITE" id="PS50240"/>
    </source>
</evidence>
<dbReference type="PROSITE" id="PS50240">
    <property type="entry name" value="TRYPSIN_DOM"/>
    <property type="match status" value="1"/>
</dbReference>
<evidence type="ECO:0000313" key="8">
    <source>
        <dbReference type="Proteomes" id="UP001652582"/>
    </source>
</evidence>
<protein>
    <submittedName>
        <fullName evidence="9">Serine protease snake</fullName>
    </submittedName>
</protein>
<organism evidence="8 9">
    <name type="scientific">Bicyclus anynana</name>
    <name type="common">Squinting bush brown butterfly</name>
    <dbReference type="NCBI Taxonomy" id="110368"/>
    <lineage>
        <taxon>Eukaryota</taxon>
        <taxon>Metazoa</taxon>
        <taxon>Ecdysozoa</taxon>
        <taxon>Arthropoda</taxon>
        <taxon>Hexapoda</taxon>
        <taxon>Insecta</taxon>
        <taxon>Pterygota</taxon>
        <taxon>Neoptera</taxon>
        <taxon>Endopterygota</taxon>
        <taxon>Lepidoptera</taxon>
        <taxon>Glossata</taxon>
        <taxon>Ditrysia</taxon>
        <taxon>Papilionoidea</taxon>
        <taxon>Nymphalidae</taxon>
        <taxon>Satyrinae</taxon>
        <taxon>Satyrini</taxon>
        <taxon>Mycalesina</taxon>
        <taxon>Bicyclus</taxon>
    </lineage>
</organism>
<dbReference type="PROSITE" id="PS00134">
    <property type="entry name" value="TRYPSIN_HIS"/>
    <property type="match status" value="1"/>
</dbReference>
<dbReference type="Pfam" id="PF00089">
    <property type="entry name" value="Trypsin"/>
    <property type="match status" value="1"/>
</dbReference>
<comment type="similarity">
    <text evidence="3">Belongs to the peptidase S1 family. CLIP subfamily.</text>
</comment>
<dbReference type="InterPro" id="IPR022700">
    <property type="entry name" value="CLIP"/>
</dbReference>